<comment type="similarity">
    <text evidence="1">Belongs to the peptidase M20A family.</text>
</comment>
<feature type="region of interest" description="Disordered" evidence="7">
    <location>
        <begin position="160"/>
        <end position="198"/>
    </location>
</feature>
<keyword evidence="6" id="KW-0863">Zinc-finger</keyword>
<keyword evidence="5" id="KW-0862">Zinc</keyword>
<comment type="caution">
    <text evidence="10">The sequence shown here is derived from an EMBL/GenBank/DDBJ whole genome shotgun (WGS) entry which is preliminary data.</text>
</comment>
<dbReference type="Gene3D" id="3.30.50.10">
    <property type="entry name" value="Erythroid Transcription Factor GATA-1, subunit A"/>
    <property type="match status" value="1"/>
</dbReference>
<dbReference type="Gene3D" id="1.10.150.900">
    <property type="match status" value="1"/>
</dbReference>
<dbReference type="GO" id="GO:0051603">
    <property type="term" value="P:proteolysis involved in protein catabolic process"/>
    <property type="evidence" value="ECO:0007669"/>
    <property type="project" value="TreeGrafter"/>
</dbReference>
<dbReference type="SUPFAM" id="SSF53187">
    <property type="entry name" value="Zn-dependent exopeptidases"/>
    <property type="match status" value="1"/>
</dbReference>
<gene>
    <name evidence="10" type="ORF">HK100_000793</name>
</gene>
<dbReference type="SUPFAM" id="SSF57716">
    <property type="entry name" value="Glucocorticoid receptor-like (DNA-binding domain)"/>
    <property type="match status" value="1"/>
</dbReference>
<feature type="region of interest" description="Disordered" evidence="7">
    <location>
        <begin position="406"/>
        <end position="439"/>
    </location>
</feature>
<keyword evidence="8" id="KW-0812">Transmembrane</keyword>
<evidence type="ECO:0000256" key="1">
    <source>
        <dbReference type="ARBA" id="ARBA00006247"/>
    </source>
</evidence>
<evidence type="ECO:0000256" key="5">
    <source>
        <dbReference type="ARBA" id="ARBA00022833"/>
    </source>
</evidence>
<dbReference type="SMART" id="SM00401">
    <property type="entry name" value="ZnF_GATA"/>
    <property type="match status" value="1"/>
</dbReference>
<dbReference type="AlphaFoldDB" id="A0AAD5XLP7"/>
<dbReference type="InterPro" id="IPR000679">
    <property type="entry name" value="Znf_GATA"/>
</dbReference>
<feature type="domain" description="GATA-type" evidence="9">
    <location>
        <begin position="251"/>
        <end position="306"/>
    </location>
</feature>
<keyword evidence="2" id="KW-0645">Protease</keyword>
<keyword evidence="3" id="KW-0479">Metal-binding</keyword>
<dbReference type="GO" id="GO:0004180">
    <property type="term" value="F:carboxypeptidase activity"/>
    <property type="evidence" value="ECO:0007669"/>
    <property type="project" value="TreeGrafter"/>
</dbReference>
<dbReference type="SUPFAM" id="SSF55031">
    <property type="entry name" value="Bacterial exopeptidase dimerisation domain"/>
    <property type="match status" value="1"/>
</dbReference>
<dbReference type="Gene3D" id="3.30.70.360">
    <property type="match status" value="1"/>
</dbReference>
<dbReference type="PROSITE" id="PS00344">
    <property type="entry name" value="GATA_ZN_FINGER_1"/>
    <property type="match status" value="1"/>
</dbReference>
<sequence length="895" mass="96582">MATVVTATTISKEEENDTSPTLLGKAIAEIGVYMPTSPFPSITLPELNNPIYHQYDHKDYGHCDDDNDSANRLLTQHSTQYHRQEYDEQFYSGHMYSLHDSKQGSNNGDGDAAMAIAGGAKPRGRGRGRAKVAVQALTETEMEMDMEVEMGEAATQMDTDADASKGPGLGLVPGHAKKKRRRGAPNSVLPNLPQLVAPGPGPGSGLVLRGAADAHEMPLPPQLQLHRPQHAQLRHQRLQLTPAERKKLREHKRGLVCCNCAATTTPIWRRHTDGVRFLCNACGLYWRHNQKMRPVPQPVQPAQPAQPALSGISATTPAATITTANHQHTPSLSSNANWVSALLHPNPNLQIVNQQEFDIYQYIQLSQQQMEFDLMCREILNSSSSASASSSLLSGNLQSIQDAQQHFHQQNGNQMQSGSSHSNIGSSNNSHAQEHSNGHGYGNWIRVSAGGTSLIDSSGAEVGAINIYGNGFHGDGGGGGGGGGSKSNGGHSEGGDGDGDKLADVNFNLATDLTFEEYVDASITVETKGGHSSVPPKHTGIGYTALAIAALESKVYPINLSDNNPILGSTRCYAQHSKKVDPFIQWAIENLNNGGRQLLAAKLSDRDLRTAALLTTTQATDIIYGGLKVNALPEKVTAIVNHRIAVDSSLAATQKHITEVLLSVAKENKLSLTVNQFDDPEKIAFEYSIAEALGKISVSPAFGKGLEPAPSSPANGDGSIGWSILEGTIHYVFDEDSQIIVSPSMSSGNTDTRHYWGLSKSIYRFAPTGGINAHTVDEHIELKKYIKAIKNWEKMLRNKQALLPRNTILVTNSFKLRTTNGRNIIVILIAVSAAVFVWLHSIRDVQKTGTVDVGTIGSTGYHCDQVPVLVPNSSRLYDFQLCSPEFAATAAKRLF</sequence>
<protein>
    <recommendedName>
        <fullName evidence="9">GATA-type domain-containing protein</fullName>
    </recommendedName>
</protein>
<dbReference type="GO" id="GO:0000328">
    <property type="term" value="C:fungal-type vacuole lumen"/>
    <property type="evidence" value="ECO:0007669"/>
    <property type="project" value="TreeGrafter"/>
</dbReference>
<feature type="region of interest" description="Disordered" evidence="7">
    <location>
        <begin position="478"/>
        <end position="499"/>
    </location>
</feature>
<dbReference type="EMBL" id="JADGJH010000116">
    <property type="protein sequence ID" value="KAJ3137216.1"/>
    <property type="molecule type" value="Genomic_DNA"/>
</dbReference>
<evidence type="ECO:0000256" key="3">
    <source>
        <dbReference type="ARBA" id="ARBA00022723"/>
    </source>
</evidence>
<dbReference type="GO" id="GO:0008270">
    <property type="term" value="F:zinc ion binding"/>
    <property type="evidence" value="ECO:0007669"/>
    <property type="project" value="UniProtKB-KW"/>
</dbReference>
<evidence type="ECO:0000259" key="9">
    <source>
        <dbReference type="PROSITE" id="PS50114"/>
    </source>
</evidence>
<keyword evidence="8" id="KW-0472">Membrane</keyword>
<feature type="compositionally biased region" description="Low complexity" evidence="7">
    <location>
        <begin position="408"/>
        <end position="431"/>
    </location>
</feature>
<dbReference type="GO" id="GO:0006355">
    <property type="term" value="P:regulation of DNA-templated transcription"/>
    <property type="evidence" value="ECO:0007669"/>
    <property type="project" value="InterPro"/>
</dbReference>
<dbReference type="InterPro" id="IPR047177">
    <property type="entry name" value="Pept_M20A"/>
</dbReference>
<evidence type="ECO:0000256" key="6">
    <source>
        <dbReference type="PROSITE-ProRule" id="PRU00094"/>
    </source>
</evidence>
<dbReference type="InterPro" id="IPR013088">
    <property type="entry name" value="Znf_NHR/GATA"/>
</dbReference>
<name>A0AAD5XLP7_9FUNG</name>
<evidence type="ECO:0000313" key="10">
    <source>
        <dbReference type="EMBL" id="KAJ3137216.1"/>
    </source>
</evidence>
<dbReference type="PROSITE" id="PS50114">
    <property type="entry name" value="GATA_ZN_FINGER_2"/>
    <property type="match status" value="1"/>
</dbReference>
<evidence type="ECO:0000256" key="2">
    <source>
        <dbReference type="ARBA" id="ARBA00022670"/>
    </source>
</evidence>
<feature type="compositionally biased region" description="Gly residues" evidence="7">
    <location>
        <begin position="478"/>
        <end position="487"/>
    </location>
</feature>
<dbReference type="Pfam" id="PF07687">
    <property type="entry name" value="M20_dimer"/>
    <property type="match status" value="1"/>
</dbReference>
<dbReference type="InterPro" id="IPR036264">
    <property type="entry name" value="Bact_exopeptidase_dim_dom"/>
</dbReference>
<dbReference type="PANTHER" id="PTHR45962">
    <property type="entry name" value="N-FATTY-ACYL-AMINO ACID SYNTHASE/HYDROLASE PM20D1"/>
    <property type="match status" value="1"/>
</dbReference>
<reference evidence="10" key="1">
    <citation type="submission" date="2020-05" db="EMBL/GenBank/DDBJ databases">
        <title>Phylogenomic resolution of chytrid fungi.</title>
        <authorList>
            <person name="Stajich J.E."/>
            <person name="Amses K."/>
            <person name="Simmons R."/>
            <person name="Seto K."/>
            <person name="Myers J."/>
            <person name="Bonds A."/>
            <person name="Quandt C.A."/>
            <person name="Barry K."/>
            <person name="Liu P."/>
            <person name="Grigoriev I."/>
            <person name="Longcore J.E."/>
            <person name="James T.Y."/>
        </authorList>
    </citation>
    <scope>NUCLEOTIDE SEQUENCE</scope>
    <source>
        <strain evidence="10">JEL0513</strain>
    </source>
</reference>
<dbReference type="InterPro" id="IPR011650">
    <property type="entry name" value="Peptidase_M20_dimer"/>
</dbReference>
<keyword evidence="11" id="KW-1185">Reference proteome</keyword>
<evidence type="ECO:0000256" key="8">
    <source>
        <dbReference type="SAM" id="Phobius"/>
    </source>
</evidence>
<dbReference type="CDD" id="cd00202">
    <property type="entry name" value="ZnF_GATA"/>
    <property type="match status" value="1"/>
</dbReference>
<dbReference type="GO" id="GO:0043565">
    <property type="term" value="F:sequence-specific DNA binding"/>
    <property type="evidence" value="ECO:0007669"/>
    <property type="project" value="InterPro"/>
</dbReference>
<evidence type="ECO:0000256" key="7">
    <source>
        <dbReference type="SAM" id="MobiDB-lite"/>
    </source>
</evidence>
<evidence type="ECO:0000256" key="4">
    <source>
        <dbReference type="ARBA" id="ARBA00022801"/>
    </source>
</evidence>
<dbReference type="PANTHER" id="PTHR45962:SF1">
    <property type="entry name" value="N-FATTY-ACYL-AMINO ACID SYNTHASE_HYDROLASE PM20D1"/>
    <property type="match status" value="1"/>
</dbReference>
<organism evidence="10 11">
    <name type="scientific">Physocladia obscura</name>
    <dbReference type="NCBI Taxonomy" id="109957"/>
    <lineage>
        <taxon>Eukaryota</taxon>
        <taxon>Fungi</taxon>
        <taxon>Fungi incertae sedis</taxon>
        <taxon>Chytridiomycota</taxon>
        <taxon>Chytridiomycota incertae sedis</taxon>
        <taxon>Chytridiomycetes</taxon>
        <taxon>Chytridiales</taxon>
        <taxon>Chytriomycetaceae</taxon>
        <taxon>Physocladia</taxon>
    </lineage>
</organism>
<proteinExistence type="inferred from homology"/>
<evidence type="ECO:0000313" key="11">
    <source>
        <dbReference type="Proteomes" id="UP001211907"/>
    </source>
</evidence>
<dbReference type="Pfam" id="PF00320">
    <property type="entry name" value="GATA"/>
    <property type="match status" value="1"/>
</dbReference>
<accession>A0AAD5XLP7</accession>
<keyword evidence="8" id="KW-1133">Transmembrane helix</keyword>
<keyword evidence="4" id="KW-0378">Hydrolase</keyword>
<feature type="transmembrane region" description="Helical" evidence="8">
    <location>
        <begin position="821"/>
        <end position="839"/>
    </location>
</feature>
<dbReference type="Proteomes" id="UP001211907">
    <property type="component" value="Unassembled WGS sequence"/>
</dbReference>